<comment type="caution">
    <text evidence="1">The sequence shown here is derived from an EMBL/GenBank/DDBJ whole genome shotgun (WGS) entry which is preliminary data.</text>
</comment>
<name>A0ABQ8VBR8_9AGAR</name>
<organism evidence="1 2">
    <name type="scientific">Lentinula lateritia</name>
    <dbReference type="NCBI Taxonomy" id="40482"/>
    <lineage>
        <taxon>Eukaryota</taxon>
        <taxon>Fungi</taxon>
        <taxon>Dikarya</taxon>
        <taxon>Basidiomycota</taxon>
        <taxon>Agaricomycotina</taxon>
        <taxon>Agaricomycetes</taxon>
        <taxon>Agaricomycetidae</taxon>
        <taxon>Agaricales</taxon>
        <taxon>Marasmiineae</taxon>
        <taxon>Omphalotaceae</taxon>
        <taxon>Lentinula</taxon>
    </lineage>
</organism>
<dbReference type="Proteomes" id="UP001150217">
    <property type="component" value="Unassembled WGS sequence"/>
</dbReference>
<protein>
    <submittedName>
        <fullName evidence="1">Uncharacterized protein</fullName>
    </submittedName>
</protein>
<keyword evidence="2" id="KW-1185">Reference proteome</keyword>
<evidence type="ECO:0000313" key="2">
    <source>
        <dbReference type="Proteomes" id="UP001150217"/>
    </source>
</evidence>
<accession>A0ABQ8VBR8</accession>
<dbReference type="EMBL" id="JANVFT010000049">
    <property type="protein sequence ID" value="KAJ4486801.1"/>
    <property type="molecule type" value="Genomic_DNA"/>
</dbReference>
<sequence length="115" mass="13287">MPAERINREDVAYKYGHHNSMALDPRLQCMQKETNGDYYLKGEARLPLSSLLRAAARRALIFCSKTEHTVQWLTFTHSADKIQWDINIESSSSNWILTLQSLHTRGMGVWLPKLQ</sequence>
<evidence type="ECO:0000313" key="1">
    <source>
        <dbReference type="EMBL" id="KAJ4486801.1"/>
    </source>
</evidence>
<reference evidence="1" key="1">
    <citation type="submission" date="2022-08" db="EMBL/GenBank/DDBJ databases">
        <title>A Global Phylogenomic Analysis of the Shiitake Genus Lentinula.</title>
        <authorList>
            <consortium name="DOE Joint Genome Institute"/>
            <person name="Sierra-Patev S."/>
            <person name="Min B."/>
            <person name="Naranjo-Ortiz M."/>
            <person name="Looney B."/>
            <person name="Konkel Z."/>
            <person name="Slot J.C."/>
            <person name="Sakamoto Y."/>
            <person name="Steenwyk J.L."/>
            <person name="Rokas A."/>
            <person name="Carro J."/>
            <person name="Camarero S."/>
            <person name="Ferreira P."/>
            <person name="Molpeceres G."/>
            <person name="Ruiz-Duenas F.J."/>
            <person name="Serrano A."/>
            <person name="Henrissat B."/>
            <person name="Drula E."/>
            <person name="Hughes K.W."/>
            <person name="Mata J.L."/>
            <person name="Ishikawa N.K."/>
            <person name="Vargas-Isla R."/>
            <person name="Ushijima S."/>
            <person name="Smith C.A."/>
            <person name="Ahrendt S."/>
            <person name="Andreopoulos W."/>
            <person name="He G."/>
            <person name="Labutti K."/>
            <person name="Lipzen A."/>
            <person name="Ng V."/>
            <person name="Riley R."/>
            <person name="Sandor L."/>
            <person name="Barry K."/>
            <person name="Martinez A.T."/>
            <person name="Xiao Y."/>
            <person name="Gibbons J.G."/>
            <person name="Terashima K."/>
            <person name="Grigoriev I.V."/>
            <person name="Hibbett D.S."/>
        </authorList>
    </citation>
    <scope>NUCLEOTIDE SEQUENCE</scope>
    <source>
        <strain evidence="1">RHP3577 ss4</strain>
    </source>
</reference>
<proteinExistence type="predicted"/>
<gene>
    <name evidence="1" type="ORF">C8R41DRAFT_418330</name>
</gene>